<dbReference type="EMBL" id="QPJM01000009">
    <property type="protein sequence ID" value="RCW82013.1"/>
    <property type="molecule type" value="Genomic_DNA"/>
</dbReference>
<protein>
    <submittedName>
        <fullName evidence="1">Uncharacterized protein DUF982</fullName>
    </submittedName>
</protein>
<evidence type="ECO:0000313" key="1">
    <source>
        <dbReference type="EMBL" id="RCW82013.1"/>
    </source>
</evidence>
<accession>A0A368YP71</accession>
<keyword evidence="2" id="KW-1185">Reference proteome</keyword>
<name>A0A368YP71_9HYPH</name>
<proteinExistence type="predicted"/>
<comment type="caution">
    <text evidence="1">The sequence shown here is derived from an EMBL/GenBank/DDBJ whole genome shotgun (WGS) entry which is preliminary data.</text>
</comment>
<dbReference type="Proteomes" id="UP000253324">
    <property type="component" value="Unassembled WGS sequence"/>
</dbReference>
<organism evidence="1 2">
    <name type="scientific">Phyllobacterium bourgognense</name>
    <dbReference type="NCBI Taxonomy" id="314236"/>
    <lineage>
        <taxon>Bacteria</taxon>
        <taxon>Pseudomonadati</taxon>
        <taxon>Pseudomonadota</taxon>
        <taxon>Alphaproteobacteria</taxon>
        <taxon>Hyphomicrobiales</taxon>
        <taxon>Phyllobacteriaceae</taxon>
        <taxon>Phyllobacterium</taxon>
    </lineage>
</organism>
<reference evidence="1 2" key="1">
    <citation type="submission" date="2018-07" db="EMBL/GenBank/DDBJ databases">
        <title>Genomic Encyclopedia of Type Strains, Phase III (KMG-III): the genomes of soil and plant-associated and newly described type strains.</title>
        <authorList>
            <person name="Whitman W."/>
        </authorList>
    </citation>
    <scope>NUCLEOTIDE SEQUENCE [LARGE SCALE GENOMIC DNA]</scope>
    <source>
        <strain evidence="1 2">31-25a</strain>
    </source>
</reference>
<gene>
    <name evidence="1" type="ORF">C7476_109195</name>
</gene>
<dbReference type="OrthoDB" id="8116552at2"/>
<dbReference type="Gene3D" id="6.10.250.730">
    <property type="match status" value="1"/>
</dbReference>
<dbReference type="AlphaFoldDB" id="A0A368YP71"/>
<dbReference type="Pfam" id="PF06169">
    <property type="entry name" value="DUF982"/>
    <property type="match status" value="1"/>
</dbReference>
<dbReference type="InterPro" id="IPR010385">
    <property type="entry name" value="DUF982"/>
</dbReference>
<evidence type="ECO:0000313" key="2">
    <source>
        <dbReference type="Proteomes" id="UP000253324"/>
    </source>
</evidence>
<sequence length="107" mass="11860">MAEDYKAFSPVTVLTSQPGQMRGIGTAYDAAKFIVEEWPPERGGSKLSNAKVILLQCLSGQCSPAIARVSFIEAARESHIYIAPPENEPVRSKPNWQKAARAWRRTE</sequence>
<dbReference type="RefSeq" id="WP_114431033.1">
    <property type="nucleotide sequence ID" value="NZ_QPJM01000009.1"/>
</dbReference>